<gene>
    <name evidence="3" type="ORF">GGQ63_003462</name>
</gene>
<organism evidence="3 4">
    <name type="scientific">Prosthecomicrobium pneumaticum</name>
    <dbReference type="NCBI Taxonomy" id="81895"/>
    <lineage>
        <taxon>Bacteria</taxon>
        <taxon>Pseudomonadati</taxon>
        <taxon>Pseudomonadota</taxon>
        <taxon>Alphaproteobacteria</taxon>
        <taxon>Hyphomicrobiales</taxon>
        <taxon>Kaistiaceae</taxon>
        <taxon>Prosthecomicrobium</taxon>
    </lineage>
</organism>
<proteinExistence type="predicted"/>
<dbReference type="InterPro" id="IPR051686">
    <property type="entry name" value="Lipoprotein_DolP"/>
</dbReference>
<dbReference type="AlphaFoldDB" id="A0A7W9FPH6"/>
<feature type="region of interest" description="Disordered" evidence="1">
    <location>
        <begin position="1"/>
        <end position="154"/>
    </location>
</feature>
<dbReference type="Pfam" id="PF04972">
    <property type="entry name" value="BON"/>
    <property type="match status" value="1"/>
</dbReference>
<feature type="domain" description="BON" evidence="2">
    <location>
        <begin position="157"/>
        <end position="225"/>
    </location>
</feature>
<dbReference type="PANTHER" id="PTHR34606:SF15">
    <property type="entry name" value="BON DOMAIN-CONTAINING PROTEIN"/>
    <property type="match status" value="1"/>
</dbReference>
<dbReference type="SMART" id="SM00749">
    <property type="entry name" value="BON"/>
    <property type="match status" value="1"/>
</dbReference>
<feature type="compositionally biased region" description="Basic and acidic residues" evidence="1">
    <location>
        <begin position="62"/>
        <end position="77"/>
    </location>
</feature>
<keyword evidence="4" id="KW-1185">Reference proteome</keyword>
<evidence type="ECO:0000313" key="4">
    <source>
        <dbReference type="Proteomes" id="UP000523821"/>
    </source>
</evidence>
<evidence type="ECO:0000313" key="3">
    <source>
        <dbReference type="EMBL" id="MBB5754376.1"/>
    </source>
</evidence>
<sequence length="236" mass="25546">MARYDQWKDEDRRYRRPAGTPSDNPPVSYERPEFTDDEDGGPAAGARHAAGGRHAGRGRRQVAADREAYQPRGREPDAYGAPHGSGAAEAQAWLEPEGGEAYGTGRAFRTADRLGNAPQFDREREEVAAWMGRGAPGEATAPRGDHRGKGPKGYVRSSARILEDVNDRLAEDSFLDASEIEVTVDGTEVTLAGTVESRRDRRRAEDLAQDVLGVTYVQNNLRVRPPAPPSPAGAAA</sequence>
<dbReference type="InterPro" id="IPR014004">
    <property type="entry name" value="Transpt-assoc_nodulatn_dom_bac"/>
</dbReference>
<dbReference type="RefSeq" id="WP_246429846.1">
    <property type="nucleotide sequence ID" value="NZ_JACHOO010000008.1"/>
</dbReference>
<dbReference type="Proteomes" id="UP000523821">
    <property type="component" value="Unassembled WGS sequence"/>
</dbReference>
<feature type="compositionally biased region" description="Basic residues" evidence="1">
    <location>
        <begin position="50"/>
        <end position="60"/>
    </location>
</feature>
<dbReference type="EMBL" id="JACHOO010000008">
    <property type="protein sequence ID" value="MBB5754376.1"/>
    <property type="molecule type" value="Genomic_DNA"/>
</dbReference>
<evidence type="ECO:0000259" key="2">
    <source>
        <dbReference type="PROSITE" id="PS50914"/>
    </source>
</evidence>
<comment type="caution">
    <text evidence="3">The sequence shown here is derived from an EMBL/GenBank/DDBJ whole genome shotgun (WGS) entry which is preliminary data.</text>
</comment>
<dbReference type="Gene3D" id="3.30.1340.30">
    <property type="match status" value="1"/>
</dbReference>
<dbReference type="PROSITE" id="PS50914">
    <property type="entry name" value="BON"/>
    <property type="match status" value="1"/>
</dbReference>
<reference evidence="3 4" key="1">
    <citation type="submission" date="2020-08" db="EMBL/GenBank/DDBJ databases">
        <title>Genomic Encyclopedia of Type Strains, Phase IV (KMG-IV): sequencing the most valuable type-strain genomes for metagenomic binning, comparative biology and taxonomic classification.</title>
        <authorList>
            <person name="Goeker M."/>
        </authorList>
    </citation>
    <scope>NUCLEOTIDE SEQUENCE [LARGE SCALE GENOMIC DNA]</scope>
    <source>
        <strain evidence="3 4">DSM 16268</strain>
    </source>
</reference>
<dbReference type="InterPro" id="IPR007055">
    <property type="entry name" value="BON_dom"/>
</dbReference>
<dbReference type="PANTHER" id="PTHR34606">
    <property type="entry name" value="BON DOMAIN-CONTAINING PROTEIN"/>
    <property type="match status" value="1"/>
</dbReference>
<feature type="compositionally biased region" description="Basic and acidic residues" evidence="1">
    <location>
        <begin position="1"/>
        <end position="13"/>
    </location>
</feature>
<accession>A0A7W9FPH6</accession>
<protein>
    <recommendedName>
        <fullName evidence="2">BON domain-containing protein</fullName>
    </recommendedName>
</protein>
<evidence type="ECO:0000256" key="1">
    <source>
        <dbReference type="SAM" id="MobiDB-lite"/>
    </source>
</evidence>
<name>A0A7W9FPH6_9HYPH</name>